<dbReference type="GO" id="GO:0032545">
    <property type="term" value="C:CURI complex"/>
    <property type="evidence" value="ECO:0007669"/>
    <property type="project" value="TreeGrafter"/>
</dbReference>
<evidence type="ECO:0000313" key="13">
    <source>
        <dbReference type="Proteomes" id="UP000027361"/>
    </source>
</evidence>
<dbReference type="Pfam" id="PF03813">
    <property type="entry name" value="Nrap"/>
    <property type="match status" value="1"/>
</dbReference>
<evidence type="ECO:0000313" key="12">
    <source>
        <dbReference type="EMBL" id="KDN37312.1"/>
    </source>
</evidence>
<dbReference type="InterPro" id="IPR005554">
    <property type="entry name" value="NOL6/Upt22"/>
</dbReference>
<dbReference type="Pfam" id="PF17406">
    <property type="entry name" value="Nrap_D5"/>
    <property type="match status" value="1"/>
</dbReference>
<feature type="compositionally biased region" description="Acidic residues" evidence="5">
    <location>
        <begin position="83"/>
        <end position="101"/>
    </location>
</feature>
<dbReference type="GO" id="GO:0003723">
    <property type="term" value="F:RNA binding"/>
    <property type="evidence" value="ECO:0007669"/>
    <property type="project" value="UniProtKB-KW"/>
</dbReference>
<feature type="region of interest" description="Disordered" evidence="5">
    <location>
        <begin position="1"/>
        <end position="123"/>
    </location>
</feature>
<dbReference type="Gene3D" id="3.30.70.3030">
    <property type="match status" value="1"/>
</dbReference>
<feature type="domain" description="Nrap protein" evidence="8">
    <location>
        <begin position="618"/>
        <end position="786"/>
    </location>
</feature>
<protein>
    <submittedName>
        <fullName evidence="12">Nrap protein</fullName>
    </submittedName>
</protein>
<dbReference type="InParanoid" id="A0A066V6E3"/>
<feature type="compositionally biased region" description="Polar residues" evidence="5">
    <location>
        <begin position="26"/>
        <end position="35"/>
    </location>
</feature>
<name>A0A066V6E3_TILAU</name>
<evidence type="ECO:0000259" key="7">
    <source>
        <dbReference type="Pfam" id="PF17403"/>
    </source>
</evidence>
<feature type="domain" description="Nrap protein" evidence="7">
    <location>
        <begin position="439"/>
        <end position="612"/>
    </location>
</feature>
<dbReference type="InterPro" id="IPR035370">
    <property type="entry name" value="Nrap_D5"/>
</dbReference>
<organism evidence="12 13">
    <name type="scientific">Tilletiaria anomala (strain ATCC 24038 / CBS 436.72 / UBC 951)</name>
    <dbReference type="NCBI Taxonomy" id="1037660"/>
    <lineage>
        <taxon>Eukaryota</taxon>
        <taxon>Fungi</taxon>
        <taxon>Dikarya</taxon>
        <taxon>Basidiomycota</taxon>
        <taxon>Ustilaginomycotina</taxon>
        <taxon>Exobasidiomycetes</taxon>
        <taxon>Georgefischeriales</taxon>
        <taxon>Tilletiariaceae</taxon>
        <taxon>Tilletiaria</taxon>
    </lineage>
</organism>
<dbReference type="Gene3D" id="1.10.1410.10">
    <property type="match status" value="2"/>
</dbReference>
<dbReference type="GO" id="GO:0032040">
    <property type="term" value="C:small-subunit processome"/>
    <property type="evidence" value="ECO:0007669"/>
    <property type="project" value="TreeGrafter"/>
</dbReference>
<dbReference type="PANTHER" id="PTHR17972:SF0">
    <property type="entry name" value="NUCLEOLAR PROTEIN 6"/>
    <property type="match status" value="1"/>
</dbReference>
<proteinExistence type="inferred from homology"/>
<feature type="domain" description="Nrap protein" evidence="6">
    <location>
        <begin position="261"/>
        <end position="435"/>
    </location>
</feature>
<keyword evidence="3" id="KW-0694">RNA-binding</keyword>
<comment type="caution">
    <text evidence="12">The sequence shown here is derived from an EMBL/GenBank/DDBJ whole genome shotgun (WGS) entry which is preliminary data.</text>
</comment>
<dbReference type="STRING" id="1037660.A0A066V6E3"/>
<comment type="subcellular location">
    <subcellularLocation>
        <location evidence="1">Nucleus</location>
        <location evidence="1">Nucleolus</location>
    </subcellularLocation>
</comment>
<dbReference type="InterPro" id="IPR035368">
    <property type="entry name" value="Nrap_D3"/>
</dbReference>
<dbReference type="InterPro" id="IPR035371">
    <property type="entry name" value="Nrap_D6"/>
</dbReference>
<evidence type="ECO:0000256" key="5">
    <source>
        <dbReference type="SAM" id="MobiDB-lite"/>
    </source>
</evidence>
<feature type="compositionally biased region" description="Acidic residues" evidence="5">
    <location>
        <begin position="37"/>
        <end position="56"/>
    </location>
</feature>
<dbReference type="InterPro" id="IPR035082">
    <property type="entry name" value="Nrap_D1"/>
</dbReference>
<dbReference type="RefSeq" id="XP_013240342.1">
    <property type="nucleotide sequence ID" value="XM_013384888.1"/>
</dbReference>
<feature type="domain" description="Nrap protein" evidence="11">
    <location>
        <begin position="1187"/>
        <end position="1335"/>
    </location>
</feature>
<evidence type="ECO:0000259" key="9">
    <source>
        <dbReference type="Pfam" id="PF17405"/>
    </source>
</evidence>
<evidence type="ECO:0000259" key="6">
    <source>
        <dbReference type="Pfam" id="PF03813"/>
    </source>
</evidence>
<sequence length="1338" mass="146357">MKRKASGSARGTQPTDKRFAREKDLTSSTSYNPANESLEEDDEGSNSGFEDLEAENATETGLSGGSYGEEEDGSEMEGGFVDLEAEEEDNAEGDDVVEGEQGDSIGANADDAEAGATTNATGKSKRISSLYAIPTNEEMQGLRETSELFKNNVIKLQIEELLQEVRPSYERAGALELVLRRLHLLLSGLPSIEQQALPTAIEAAQKLFKSFSSISIPFADPAPRTDGKTQHKFGFAPPEGLHLVGSWPLKSATKRPEGMDVDVAVIMPSRLFQEKDHLNLRYAHKRAFFLAVLASAIRDASQPSSTRKVEKAGESSEAGLPIGLSWELLDADPRRPILVLTPTHGKTDADFSKLKVRIRIHPAYDPASIPFNFSRLAPSRNSIRVNVAASSTDAMEDVDDIDHLSVSSATAIYNTTVLMDGLALAHLVYLHKTAQACPSFQDACSLLKTWAFQRGFGSGAGRRRKDTKNAARDYRYMLVGSGSARFILTMILAHLLHGEAKKGTTTERAKLSNGLSSYQLFRGVLDWLSKHDFAASPVAMKHIEGIPSMQAKIPADDFRRHFECVLVDPTGCINLLASLPVGNINKLQYEAKRTLTLMDDGEGDNFGTVFLSDLSAPYFSFDEVVQVAHGAIQKLALVEGDGAKVLQALARADIGGRSASACKEMVSNLRRGLADRANVVAVLANADEASGLVRLSEFEKAVAPSSQNIIGISYNIENALRIVDHGPAPTDAEVAASYRKFWGDVAELRRFKDGRVLESIVWKSTAATRRWTVPRQVVQHVLARHHGISSKDIVFFGASFDGLLDVDRNLSLKAFLSSPQEKGFQLVQAAFADYCRALRSTDMPLSLSSIVPTSSALRGMSTFVPGPLNVNGLGTKVPDVASYLPAQQVVLTFESSGRWPDDLAAIQPMKAAFFERLATSIADKVQGSLARVLFDAQAPDLADCCALEVIMPTGFAFQARIHHDRERVLLRRILDDKLGETPKRKNLARSALALHDRRFTHASRHHIAMNILTHKFAALSETVRLAKRWVAAQMVGSHVPEESVELLCASIFLSLGDAAPASGPSGYVLFLHKLASWAWREEPVAVPLFTASQAPEETKSAAFPEHISRQVSQAFQRTRSSDPSLSQRAWFIATEQDVQGSCWSESRPSVMIADALRQLARSSIEILKTPAAIPAIREKILFTPPTATYDFQIHLQPHLLPRYSESLVYTEAKWDPSVASHEYRNLSAANQRSSILGHEPRPGFDSLTAFAQLLEHLYGDSFKVFYDPHGGTTIAGLWNPALSNERPHKVALGFSSEPVMKADAQKEAKAKSIRINQAAILAEVERLGKDLIVKIERK</sequence>
<dbReference type="OMA" id="DERAHIP"/>
<evidence type="ECO:0000259" key="10">
    <source>
        <dbReference type="Pfam" id="PF17406"/>
    </source>
</evidence>
<dbReference type="Pfam" id="PF17407">
    <property type="entry name" value="Nrap_D6"/>
    <property type="match status" value="1"/>
</dbReference>
<dbReference type="GO" id="GO:0006409">
    <property type="term" value="P:tRNA export from nucleus"/>
    <property type="evidence" value="ECO:0007669"/>
    <property type="project" value="TreeGrafter"/>
</dbReference>
<evidence type="ECO:0000259" key="11">
    <source>
        <dbReference type="Pfam" id="PF17407"/>
    </source>
</evidence>
<evidence type="ECO:0000256" key="2">
    <source>
        <dbReference type="ARBA" id="ARBA00006674"/>
    </source>
</evidence>
<dbReference type="Pfam" id="PF17404">
    <property type="entry name" value="Nrap_D3"/>
    <property type="match status" value="1"/>
</dbReference>
<dbReference type="EMBL" id="JMSN01000141">
    <property type="protein sequence ID" value="KDN37312.1"/>
    <property type="molecule type" value="Genomic_DNA"/>
</dbReference>
<reference evidence="12 13" key="1">
    <citation type="submission" date="2014-05" db="EMBL/GenBank/DDBJ databases">
        <title>Draft genome sequence of a rare smut relative, Tilletiaria anomala UBC 951.</title>
        <authorList>
            <consortium name="DOE Joint Genome Institute"/>
            <person name="Toome M."/>
            <person name="Kuo A."/>
            <person name="Henrissat B."/>
            <person name="Lipzen A."/>
            <person name="Tritt A."/>
            <person name="Yoshinaga Y."/>
            <person name="Zane M."/>
            <person name="Barry K."/>
            <person name="Grigoriev I.V."/>
            <person name="Spatafora J.W."/>
            <person name="Aimea M.C."/>
        </authorList>
    </citation>
    <scope>NUCLEOTIDE SEQUENCE [LARGE SCALE GENOMIC DNA]</scope>
    <source>
        <strain evidence="12 13">UBC 951</strain>
    </source>
</reference>
<feature type="domain" description="Nrap protein" evidence="10">
    <location>
        <begin position="1016"/>
        <end position="1183"/>
    </location>
</feature>
<keyword evidence="4" id="KW-0539">Nucleus</keyword>
<comment type="similarity">
    <text evidence="2">Belongs to the NRAP family.</text>
</comment>
<dbReference type="GeneID" id="25265383"/>
<evidence type="ECO:0000256" key="1">
    <source>
        <dbReference type="ARBA" id="ARBA00004604"/>
    </source>
</evidence>
<dbReference type="InterPro" id="IPR035367">
    <property type="entry name" value="Nrap_D2"/>
</dbReference>
<keyword evidence="13" id="KW-1185">Reference proteome</keyword>
<evidence type="ECO:0000256" key="3">
    <source>
        <dbReference type="ARBA" id="ARBA00022884"/>
    </source>
</evidence>
<dbReference type="Pfam" id="PF17405">
    <property type="entry name" value="Nrap_D4"/>
    <property type="match status" value="1"/>
</dbReference>
<dbReference type="PANTHER" id="PTHR17972">
    <property type="entry name" value="NUCLEOLAR RNA-ASSOCIATED PROTEIN"/>
    <property type="match status" value="1"/>
</dbReference>
<evidence type="ECO:0000259" key="8">
    <source>
        <dbReference type="Pfam" id="PF17404"/>
    </source>
</evidence>
<accession>A0A066V6E3</accession>
<evidence type="ECO:0000256" key="4">
    <source>
        <dbReference type="ARBA" id="ARBA00023242"/>
    </source>
</evidence>
<dbReference type="HOGENOM" id="CLU_003502_1_0_1"/>
<dbReference type="OrthoDB" id="10251401at2759"/>
<dbReference type="FunCoup" id="A0A066V6E3">
    <property type="interactions" value="554"/>
</dbReference>
<dbReference type="GO" id="GO:0034456">
    <property type="term" value="C:UTP-C complex"/>
    <property type="evidence" value="ECO:0007669"/>
    <property type="project" value="TreeGrafter"/>
</dbReference>
<dbReference type="InterPro" id="IPR035369">
    <property type="entry name" value="Nrap_D4"/>
</dbReference>
<dbReference type="Proteomes" id="UP000027361">
    <property type="component" value="Unassembled WGS sequence"/>
</dbReference>
<dbReference type="GO" id="GO:0006364">
    <property type="term" value="P:rRNA processing"/>
    <property type="evidence" value="ECO:0007669"/>
    <property type="project" value="TreeGrafter"/>
</dbReference>
<dbReference type="Pfam" id="PF17403">
    <property type="entry name" value="Nrap_D2"/>
    <property type="match status" value="1"/>
</dbReference>
<feature type="compositionally biased region" description="Basic and acidic residues" evidence="5">
    <location>
        <begin position="15"/>
        <end position="25"/>
    </location>
</feature>
<feature type="domain" description="Nrap protein" evidence="9">
    <location>
        <begin position="812"/>
        <end position="1013"/>
    </location>
</feature>
<gene>
    <name evidence="12" type="ORF">K437DRAFT_259820</name>
</gene>